<evidence type="ECO:0000313" key="2">
    <source>
        <dbReference type="EMBL" id="EAX89330.1"/>
    </source>
</evidence>
<dbReference type="SMR" id="A2G0J2"/>
<dbReference type="Pfam" id="PF00651">
    <property type="entry name" value="BTB"/>
    <property type="match status" value="1"/>
</dbReference>
<accession>A2G0J2</accession>
<dbReference type="EMBL" id="DS114210">
    <property type="protein sequence ID" value="EAX89330.1"/>
    <property type="molecule type" value="Genomic_DNA"/>
</dbReference>
<keyword evidence="3" id="KW-1185">Reference proteome</keyword>
<dbReference type="Gene3D" id="3.30.710.10">
    <property type="entry name" value="Potassium Channel Kv1.1, Chain A"/>
    <property type="match status" value="1"/>
</dbReference>
<reference evidence="2" key="2">
    <citation type="journal article" date="2007" name="Science">
        <title>Draft genome sequence of the sexually transmitted pathogen Trichomonas vaginalis.</title>
        <authorList>
            <person name="Carlton J.M."/>
            <person name="Hirt R.P."/>
            <person name="Silva J.C."/>
            <person name="Delcher A.L."/>
            <person name="Schatz M."/>
            <person name="Zhao Q."/>
            <person name="Wortman J.R."/>
            <person name="Bidwell S.L."/>
            <person name="Alsmark U.C.M."/>
            <person name="Besteiro S."/>
            <person name="Sicheritz-Ponten T."/>
            <person name="Noel C.J."/>
            <person name="Dacks J.B."/>
            <person name="Foster P.G."/>
            <person name="Simillion C."/>
            <person name="Van de Peer Y."/>
            <person name="Miranda-Saavedra D."/>
            <person name="Barton G.J."/>
            <person name="Westrop G.D."/>
            <person name="Mueller S."/>
            <person name="Dessi D."/>
            <person name="Fiori P.L."/>
            <person name="Ren Q."/>
            <person name="Paulsen I."/>
            <person name="Zhang H."/>
            <person name="Bastida-Corcuera F.D."/>
            <person name="Simoes-Barbosa A."/>
            <person name="Brown M.T."/>
            <person name="Hayes R.D."/>
            <person name="Mukherjee M."/>
            <person name="Okumura C.Y."/>
            <person name="Schneider R."/>
            <person name="Smith A.J."/>
            <person name="Vanacova S."/>
            <person name="Villalvazo M."/>
            <person name="Haas B.J."/>
            <person name="Pertea M."/>
            <person name="Feldblyum T.V."/>
            <person name="Utterback T.R."/>
            <person name="Shu C.L."/>
            <person name="Osoegawa K."/>
            <person name="de Jong P.J."/>
            <person name="Hrdy I."/>
            <person name="Horvathova L."/>
            <person name="Zubacova Z."/>
            <person name="Dolezal P."/>
            <person name="Malik S.B."/>
            <person name="Logsdon J.M. Jr."/>
            <person name="Henze K."/>
            <person name="Gupta A."/>
            <person name="Wang C.C."/>
            <person name="Dunne R.L."/>
            <person name="Upcroft J.A."/>
            <person name="Upcroft P."/>
            <person name="White O."/>
            <person name="Salzberg S.L."/>
            <person name="Tang P."/>
            <person name="Chiu C.-H."/>
            <person name="Lee Y.-S."/>
            <person name="Embley T.M."/>
            <person name="Coombs G.H."/>
            <person name="Mottram J.C."/>
            <person name="Tachezy J."/>
            <person name="Fraser-Liggett C.M."/>
            <person name="Johnson P.J."/>
        </authorList>
    </citation>
    <scope>NUCLEOTIDE SEQUENCE [LARGE SCALE GENOMIC DNA]</scope>
    <source>
        <strain evidence="2">G3</strain>
    </source>
</reference>
<dbReference type="PROSITE" id="PS50097">
    <property type="entry name" value="BTB"/>
    <property type="match status" value="1"/>
</dbReference>
<dbReference type="VEuPathDB" id="TrichDB:TVAGG3_0056870"/>
<dbReference type="VEuPathDB" id="TrichDB:TVAG_355840"/>
<dbReference type="AlphaFoldDB" id="A2G0J2"/>
<dbReference type="InterPro" id="IPR000210">
    <property type="entry name" value="BTB/POZ_dom"/>
</dbReference>
<sequence>MKREYQTLPIPSQNTTDFTIIYNGTDVPVSKFVLGCYSAFFRTIPDFFTATTFKYDDIPSLESFKTFIDAAHGHEFPITKENIYSLLRFASTWEVSTLLDTLIEYYNNNYDMTLSLKELISSKNEKYTNLLCNLISSQLDIALKDESFAKIPYSTVALILKSPIKVLNDSQLLYKYLCDRIPTLDTNLYELFRYVDLQTLTAEYSKQIFTNFQLMKFFSTFKEPRQPGDITNDYNEIVIEMKSVDKRIKRLEKLKFEEKFEAISEHFGDIEERISEEIKTRLREERKELDPENKLDKKLKQMADLLAKKILDLEQKIKRQDFAQDAHAKEIISKSQALNSNFDPIRAEMREMQRMLRVINVKQIGITEHVNNRAAAKDKE</sequence>
<dbReference type="InterPro" id="IPR011333">
    <property type="entry name" value="SKP1/BTB/POZ_sf"/>
</dbReference>
<dbReference type="SUPFAM" id="SSF54695">
    <property type="entry name" value="POZ domain"/>
    <property type="match status" value="1"/>
</dbReference>
<dbReference type="Proteomes" id="UP000001542">
    <property type="component" value="Unassembled WGS sequence"/>
</dbReference>
<evidence type="ECO:0000259" key="1">
    <source>
        <dbReference type="PROSITE" id="PS50097"/>
    </source>
</evidence>
<protein>
    <recommendedName>
        <fullName evidence="1">BTB domain-containing protein</fullName>
    </recommendedName>
</protein>
<proteinExistence type="predicted"/>
<evidence type="ECO:0000313" key="3">
    <source>
        <dbReference type="Proteomes" id="UP000001542"/>
    </source>
</evidence>
<organism evidence="2 3">
    <name type="scientific">Trichomonas vaginalis (strain ATCC PRA-98 / G3)</name>
    <dbReference type="NCBI Taxonomy" id="412133"/>
    <lineage>
        <taxon>Eukaryota</taxon>
        <taxon>Metamonada</taxon>
        <taxon>Parabasalia</taxon>
        <taxon>Trichomonadida</taxon>
        <taxon>Trichomonadidae</taxon>
        <taxon>Trichomonas</taxon>
    </lineage>
</organism>
<gene>
    <name evidence="2" type="ORF">TVAG_355840</name>
</gene>
<reference evidence="2" key="1">
    <citation type="submission" date="2006-10" db="EMBL/GenBank/DDBJ databases">
        <authorList>
            <person name="Amadeo P."/>
            <person name="Zhao Q."/>
            <person name="Wortman J."/>
            <person name="Fraser-Liggett C."/>
            <person name="Carlton J."/>
        </authorList>
    </citation>
    <scope>NUCLEOTIDE SEQUENCE</scope>
    <source>
        <strain evidence="2">G3</strain>
    </source>
</reference>
<dbReference type="SMART" id="SM00225">
    <property type="entry name" value="BTB"/>
    <property type="match status" value="1"/>
</dbReference>
<dbReference type="RefSeq" id="XP_001302260.1">
    <property type="nucleotide sequence ID" value="XM_001302259.1"/>
</dbReference>
<dbReference type="CDD" id="cd18186">
    <property type="entry name" value="BTB_POZ_ZBTB_KLHL-like"/>
    <property type="match status" value="1"/>
</dbReference>
<dbReference type="InParanoid" id="A2G0J2"/>
<name>A2G0J2_TRIV3</name>
<dbReference type="KEGG" id="tva:4747000"/>
<feature type="domain" description="BTB" evidence="1">
    <location>
        <begin position="16"/>
        <end position="80"/>
    </location>
</feature>